<protein>
    <submittedName>
        <fullName evidence="1">Uncharacterized protein</fullName>
    </submittedName>
</protein>
<evidence type="ECO:0000313" key="2">
    <source>
        <dbReference type="Proteomes" id="UP000814128"/>
    </source>
</evidence>
<accession>A0ACB8QMU2</accession>
<gene>
    <name evidence="1" type="ORF">K488DRAFT_70437</name>
</gene>
<sequence length="222" mass="24374">MSYEAQLDCPRTALKAASWLIFTGTHFRPYGIHLSIHYTLATFTLTFIGAGCALPAKRDDAAVPLPTSSNVFIQDLAWENVAYATVGLFGYQYVFAENFGQTPREPGFYSTQPISGTMSAAGDEVQLTFAQADGPFRPWVLRTANDTTPITAKLEVNEFYNYYGSGDGQRQFWYLQSPTDIWSVIDASEDSVRGGALLVVTNENGRPMKLYLAIHGNAEGSA</sequence>
<dbReference type="EMBL" id="MU273538">
    <property type="protein sequence ID" value="KAI0032716.1"/>
    <property type="molecule type" value="Genomic_DNA"/>
</dbReference>
<name>A0ACB8QMU2_9AGAM</name>
<comment type="caution">
    <text evidence="1">The sequence shown here is derived from an EMBL/GenBank/DDBJ whole genome shotgun (WGS) entry which is preliminary data.</text>
</comment>
<reference evidence="1" key="2">
    <citation type="journal article" date="2022" name="New Phytol.">
        <title>Evolutionary transition to the ectomycorrhizal habit in the genomes of a hyperdiverse lineage of mushroom-forming fungi.</title>
        <authorList>
            <person name="Looney B."/>
            <person name="Miyauchi S."/>
            <person name="Morin E."/>
            <person name="Drula E."/>
            <person name="Courty P.E."/>
            <person name="Kohler A."/>
            <person name="Kuo A."/>
            <person name="LaButti K."/>
            <person name="Pangilinan J."/>
            <person name="Lipzen A."/>
            <person name="Riley R."/>
            <person name="Andreopoulos W."/>
            <person name="He G."/>
            <person name="Johnson J."/>
            <person name="Nolan M."/>
            <person name="Tritt A."/>
            <person name="Barry K.W."/>
            <person name="Grigoriev I.V."/>
            <person name="Nagy L.G."/>
            <person name="Hibbett D."/>
            <person name="Henrissat B."/>
            <person name="Matheny P.B."/>
            <person name="Labbe J."/>
            <person name="Martin F.M."/>
        </authorList>
    </citation>
    <scope>NUCLEOTIDE SEQUENCE</scope>
    <source>
        <strain evidence="1">EC-137</strain>
    </source>
</reference>
<keyword evidence="2" id="KW-1185">Reference proteome</keyword>
<reference evidence="1" key="1">
    <citation type="submission" date="2021-02" db="EMBL/GenBank/DDBJ databases">
        <authorList>
            <consortium name="DOE Joint Genome Institute"/>
            <person name="Ahrendt S."/>
            <person name="Looney B.P."/>
            <person name="Miyauchi S."/>
            <person name="Morin E."/>
            <person name="Drula E."/>
            <person name="Courty P.E."/>
            <person name="Chicoki N."/>
            <person name="Fauchery L."/>
            <person name="Kohler A."/>
            <person name="Kuo A."/>
            <person name="Labutti K."/>
            <person name="Pangilinan J."/>
            <person name="Lipzen A."/>
            <person name="Riley R."/>
            <person name="Andreopoulos W."/>
            <person name="He G."/>
            <person name="Johnson J."/>
            <person name="Barry K.W."/>
            <person name="Grigoriev I.V."/>
            <person name="Nagy L."/>
            <person name="Hibbett D."/>
            <person name="Henrissat B."/>
            <person name="Matheny P.B."/>
            <person name="Labbe J."/>
            <person name="Martin F."/>
        </authorList>
    </citation>
    <scope>NUCLEOTIDE SEQUENCE</scope>
    <source>
        <strain evidence="1">EC-137</strain>
    </source>
</reference>
<proteinExistence type="predicted"/>
<evidence type="ECO:0000313" key="1">
    <source>
        <dbReference type="EMBL" id="KAI0032716.1"/>
    </source>
</evidence>
<dbReference type="Proteomes" id="UP000814128">
    <property type="component" value="Unassembled WGS sequence"/>
</dbReference>
<organism evidence="1 2">
    <name type="scientific">Vararia minispora EC-137</name>
    <dbReference type="NCBI Taxonomy" id="1314806"/>
    <lineage>
        <taxon>Eukaryota</taxon>
        <taxon>Fungi</taxon>
        <taxon>Dikarya</taxon>
        <taxon>Basidiomycota</taxon>
        <taxon>Agaricomycotina</taxon>
        <taxon>Agaricomycetes</taxon>
        <taxon>Russulales</taxon>
        <taxon>Lachnocladiaceae</taxon>
        <taxon>Vararia</taxon>
    </lineage>
</organism>